<dbReference type="EMBL" id="BQXS01007338">
    <property type="protein sequence ID" value="GKT27199.1"/>
    <property type="molecule type" value="Genomic_DNA"/>
</dbReference>
<evidence type="ECO:0008006" key="3">
    <source>
        <dbReference type="Google" id="ProtNLM"/>
    </source>
</evidence>
<feature type="non-terminal residue" evidence="1">
    <location>
        <position position="1"/>
    </location>
</feature>
<accession>A0ABQ5K3T3</accession>
<name>A0ABQ5K3T3_9EUKA</name>
<organism evidence="1 2">
    <name type="scientific">Aduncisulcus paluster</name>
    <dbReference type="NCBI Taxonomy" id="2918883"/>
    <lineage>
        <taxon>Eukaryota</taxon>
        <taxon>Metamonada</taxon>
        <taxon>Carpediemonas-like organisms</taxon>
        <taxon>Aduncisulcus</taxon>
    </lineage>
</organism>
<gene>
    <name evidence="1" type="ORF">ADUPG1_004741</name>
</gene>
<comment type="caution">
    <text evidence="1">The sequence shown here is derived from an EMBL/GenBank/DDBJ whole genome shotgun (WGS) entry which is preliminary data.</text>
</comment>
<reference evidence="1" key="1">
    <citation type="submission" date="2022-03" db="EMBL/GenBank/DDBJ databases">
        <title>Draft genome sequence of Aduncisulcus paluster, a free-living microaerophilic Fornicata.</title>
        <authorList>
            <person name="Yuyama I."/>
            <person name="Kume K."/>
            <person name="Tamura T."/>
            <person name="Inagaki Y."/>
            <person name="Hashimoto T."/>
        </authorList>
    </citation>
    <scope>NUCLEOTIDE SEQUENCE</scope>
    <source>
        <strain evidence="1">NY0171</strain>
    </source>
</reference>
<protein>
    <recommendedName>
        <fullName evidence="3">Hemerythrin</fullName>
    </recommendedName>
</protein>
<sequence length="108" mass="12049">HDIYALIHDTKALIASGKFDEKGSDIARNISVLAGKLKIHLSNEDKYLYPSLVDKGDSRLKSKAESYMSEMGGLSKTYMVFKDKYNTRSKIMSDSATFISESTVVFEA</sequence>
<evidence type="ECO:0000313" key="1">
    <source>
        <dbReference type="EMBL" id="GKT27199.1"/>
    </source>
</evidence>
<keyword evidence="2" id="KW-1185">Reference proteome</keyword>
<evidence type="ECO:0000313" key="2">
    <source>
        <dbReference type="Proteomes" id="UP001057375"/>
    </source>
</evidence>
<dbReference type="Proteomes" id="UP001057375">
    <property type="component" value="Unassembled WGS sequence"/>
</dbReference>
<feature type="non-terminal residue" evidence="1">
    <location>
        <position position="108"/>
    </location>
</feature>
<proteinExistence type="predicted"/>